<feature type="domain" description="SGNH hydrolase-type esterase" evidence="2">
    <location>
        <begin position="57"/>
        <end position="208"/>
    </location>
</feature>
<protein>
    <submittedName>
        <fullName evidence="3">GDSL-type esterase/lipase family protein</fullName>
    </submittedName>
</protein>
<gene>
    <name evidence="3" type="ORF">QJ048_03115</name>
</gene>
<keyword evidence="1" id="KW-0732">Signal</keyword>
<dbReference type="Proteomes" id="UP001226434">
    <property type="component" value="Unassembled WGS sequence"/>
</dbReference>
<dbReference type="Pfam" id="PF13472">
    <property type="entry name" value="Lipase_GDSL_2"/>
    <property type="match status" value="1"/>
</dbReference>
<proteinExistence type="predicted"/>
<organism evidence="3 4">
    <name type="scientific">Pinibacter soli</name>
    <dbReference type="NCBI Taxonomy" id="3044211"/>
    <lineage>
        <taxon>Bacteria</taxon>
        <taxon>Pseudomonadati</taxon>
        <taxon>Bacteroidota</taxon>
        <taxon>Chitinophagia</taxon>
        <taxon>Chitinophagales</taxon>
        <taxon>Chitinophagaceae</taxon>
        <taxon>Pinibacter</taxon>
    </lineage>
</organism>
<keyword evidence="4" id="KW-1185">Reference proteome</keyword>
<dbReference type="InterPro" id="IPR036514">
    <property type="entry name" value="SGNH_hydro_sf"/>
</dbReference>
<comment type="caution">
    <text evidence="3">The sequence shown here is derived from an EMBL/GenBank/DDBJ whole genome shotgun (WGS) entry which is preliminary data.</text>
</comment>
<name>A0ABT6R858_9BACT</name>
<evidence type="ECO:0000259" key="2">
    <source>
        <dbReference type="Pfam" id="PF13472"/>
    </source>
</evidence>
<dbReference type="InterPro" id="IPR051532">
    <property type="entry name" value="Ester_Hydrolysis_Enzymes"/>
</dbReference>
<sequence length="219" mass="24902">MKKIAVLITTLLFCTIGLFAQQKAFWNDIQVFKKQDSINPPPQQAILFIGSSSFTKWHDVQNYFPDYKIINRGFGGSTLPEVTGYVNDIVFPYHPKQVVVYCGDNDLASSDTITAATVANRFKSLFQILRAKLPNTSIVYVSIKPSPSRKKLMPKMQEVNEEIKSFLSKQKNTAFVDVYHKMLNADGSIMSNIFIEDQLHMNAKGYAIWQKEIQPVLKK</sequence>
<dbReference type="PANTHER" id="PTHR30383:SF5">
    <property type="entry name" value="SGNH HYDROLASE-TYPE ESTERASE DOMAIN-CONTAINING PROTEIN"/>
    <property type="match status" value="1"/>
</dbReference>
<dbReference type="PANTHER" id="PTHR30383">
    <property type="entry name" value="THIOESTERASE 1/PROTEASE 1/LYSOPHOSPHOLIPASE L1"/>
    <property type="match status" value="1"/>
</dbReference>
<dbReference type="RefSeq" id="WP_282332870.1">
    <property type="nucleotide sequence ID" value="NZ_JASBRG010000001.1"/>
</dbReference>
<dbReference type="InterPro" id="IPR013830">
    <property type="entry name" value="SGNH_hydro"/>
</dbReference>
<evidence type="ECO:0000256" key="1">
    <source>
        <dbReference type="SAM" id="SignalP"/>
    </source>
</evidence>
<feature type="signal peptide" evidence="1">
    <location>
        <begin position="1"/>
        <end position="20"/>
    </location>
</feature>
<reference evidence="3 4" key="1">
    <citation type="submission" date="2023-05" db="EMBL/GenBank/DDBJ databases">
        <title>Genome sequence of Pinibacter sp. MAH-24.</title>
        <authorList>
            <person name="Huq M.A."/>
        </authorList>
    </citation>
    <scope>NUCLEOTIDE SEQUENCE [LARGE SCALE GENOMIC DNA]</scope>
    <source>
        <strain evidence="3 4">MAH-24</strain>
    </source>
</reference>
<dbReference type="Gene3D" id="3.40.50.1110">
    <property type="entry name" value="SGNH hydrolase"/>
    <property type="match status" value="1"/>
</dbReference>
<evidence type="ECO:0000313" key="3">
    <source>
        <dbReference type="EMBL" id="MDI3318745.1"/>
    </source>
</evidence>
<dbReference type="SUPFAM" id="SSF52266">
    <property type="entry name" value="SGNH hydrolase"/>
    <property type="match status" value="1"/>
</dbReference>
<evidence type="ECO:0000313" key="4">
    <source>
        <dbReference type="Proteomes" id="UP001226434"/>
    </source>
</evidence>
<accession>A0ABT6R858</accession>
<feature type="chain" id="PRO_5046272308" evidence="1">
    <location>
        <begin position="21"/>
        <end position="219"/>
    </location>
</feature>
<dbReference type="EMBL" id="JASBRG010000001">
    <property type="protein sequence ID" value="MDI3318745.1"/>
    <property type="molecule type" value="Genomic_DNA"/>
</dbReference>